<keyword evidence="2 4" id="KW-0378">Hydrolase</keyword>
<dbReference type="EMBL" id="BMNE01000001">
    <property type="protein sequence ID" value="GGN65890.1"/>
    <property type="molecule type" value="Genomic_DNA"/>
</dbReference>
<evidence type="ECO:0000313" key="5">
    <source>
        <dbReference type="Proteomes" id="UP000658127"/>
    </source>
</evidence>
<comment type="cofactor">
    <cofactor evidence="1">
        <name>Mg(2+)</name>
        <dbReference type="ChEBI" id="CHEBI:18420"/>
    </cofactor>
</comment>
<dbReference type="Pfam" id="PF12535">
    <property type="entry name" value="Nudix_N"/>
    <property type="match status" value="1"/>
</dbReference>
<dbReference type="GO" id="GO:0016787">
    <property type="term" value="F:hydrolase activity"/>
    <property type="evidence" value="ECO:0007669"/>
    <property type="project" value="UniProtKB-KW"/>
</dbReference>
<dbReference type="CDD" id="cd04672">
    <property type="entry name" value="NUDIX_CDP-Chase_like"/>
    <property type="match status" value="1"/>
</dbReference>
<dbReference type="PANTHER" id="PTHR43046:SF16">
    <property type="entry name" value="ADP-RIBOSE PYROPHOSPHATASE YJHB-RELATED"/>
    <property type="match status" value="1"/>
</dbReference>
<dbReference type="InterPro" id="IPR059176">
    <property type="entry name" value="UDP-X_N"/>
</dbReference>
<dbReference type="InterPro" id="IPR000086">
    <property type="entry name" value="NUDIX_hydrolase_dom"/>
</dbReference>
<reference evidence="5" key="1">
    <citation type="journal article" date="2019" name="Int. J. Syst. Evol. Microbiol.">
        <title>The Global Catalogue of Microorganisms (GCM) 10K type strain sequencing project: providing services to taxonomists for standard genome sequencing and annotation.</title>
        <authorList>
            <consortium name="The Broad Institute Genomics Platform"/>
            <consortium name="The Broad Institute Genome Sequencing Center for Infectious Disease"/>
            <person name="Wu L."/>
            <person name="Ma J."/>
        </authorList>
    </citation>
    <scope>NUCLEOTIDE SEQUENCE [LARGE SCALE GENOMIC DNA]</scope>
    <source>
        <strain evidence="5">CGMCC 4.7329</strain>
    </source>
</reference>
<dbReference type="PROSITE" id="PS00893">
    <property type="entry name" value="NUDIX_BOX"/>
    <property type="match status" value="1"/>
</dbReference>
<dbReference type="InterPro" id="IPR015797">
    <property type="entry name" value="NUDIX_hydrolase-like_dom_sf"/>
</dbReference>
<organism evidence="4 5">
    <name type="scientific">Nocardia rhizosphaerihabitans</name>
    <dbReference type="NCBI Taxonomy" id="1691570"/>
    <lineage>
        <taxon>Bacteria</taxon>
        <taxon>Bacillati</taxon>
        <taxon>Actinomycetota</taxon>
        <taxon>Actinomycetes</taxon>
        <taxon>Mycobacteriales</taxon>
        <taxon>Nocardiaceae</taxon>
        <taxon>Nocardia</taxon>
    </lineage>
</organism>
<keyword evidence="5" id="KW-1185">Reference proteome</keyword>
<sequence>MDNAQPTAETQIRQHAIALAALAHNGLVFSTDVFDRQRYEQAKQIATDLLALISSGTVEDLHQNVFLEQGYMTPKVDVRGGVFDDGGRILLIRDRSDEKWTLPGGWCDVLEPPSLAVEREVHEESGITVRARKLVALHDRDVQGHQPAFPYHVYKLFFLCETISHGQPSPVETMEISWFDVEELPELSTTRVLDTQIRLLHDHWNKPDLPTMFD</sequence>
<dbReference type="Pfam" id="PF00293">
    <property type="entry name" value="NUDIX"/>
    <property type="match status" value="1"/>
</dbReference>
<gene>
    <name evidence="4" type="ORF">GCM10011610_00200</name>
</gene>
<feature type="domain" description="Nudix hydrolase" evidence="3">
    <location>
        <begin position="73"/>
        <end position="213"/>
    </location>
</feature>
<comment type="caution">
    <text evidence="4">The sequence shown here is derived from an EMBL/GenBank/DDBJ whole genome shotgun (WGS) entry which is preliminary data.</text>
</comment>
<accession>A0ABQ2K542</accession>
<evidence type="ECO:0000256" key="2">
    <source>
        <dbReference type="ARBA" id="ARBA00022801"/>
    </source>
</evidence>
<dbReference type="Gene3D" id="6.10.250.1120">
    <property type="match status" value="1"/>
</dbReference>
<evidence type="ECO:0000256" key="1">
    <source>
        <dbReference type="ARBA" id="ARBA00001946"/>
    </source>
</evidence>
<proteinExistence type="predicted"/>
<dbReference type="PROSITE" id="PS51462">
    <property type="entry name" value="NUDIX"/>
    <property type="match status" value="1"/>
</dbReference>
<protein>
    <submittedName>
        <fullName evidence="4">NUDIX hydrolase</fullName>
    </submittedName>
</protein>
<dbReference type="Proteomes" id="UP000658127">
    <property type="component" value="Unassembled WGS sequence"/>
</dbReference>
<dbReference type="Gene3D" id="3.90.79.10">
    <property type="entry name" value="Nucleoside Triphosphate Pyrophosphohydrolase"/>
    <property type="match status" value="1"/>
</dbReference>
<evidence type="ECO:0000313" key="4">
    <source>
        <dbReference type="EMBL" id="GGN65890.1"/>
    </source>
</evidence>
<evidence type="ECO:0000259" key="3">
    <source>
        <dbReference type="PROSITE" id="PS51462"/>
    </source>
</evidence>
<dbReference type="RefSeq" id="WP_189022474.1">
    <property type="nucleotide sequence ID" value="NZ_BMNE01000001.1"/>
</dbReference>
<name>A0ABQ2K542_9NOCA</name>
<dbReference type="SUPFAM" id="SSF55811">
    <property type="entry name" value="Nudix"/>
    <property type="match status" value="1"/>
</dbReference>
<dbReference type="InterPro" id="IPR020084">
    <property type="entry name" value="NUDIX_hydrolase_CS"/>
</dbReference>
<dbReference type="PANTHER" id="PTHR43046">
    <property type="entry name" value="GDP-MANNOSE MANNOSYL HYDROLASE"/>
    <property type="match status" value="1"/>
</dbReference>